<keyword evidence="2" id="KW-0378">Hydrolase</keyword>
<evidence type="ECO:0000313" key="3">
    <source>
        <dbReference type="Proteomes" id="UP000074310"/>
    </source>
</evidence>
<keyword evidence="3" id="KW-1185">Reference proteome</keyword>
<dbReference type="Proteomes" id="UP000074310">
    <property type="component" value="Unassembled WGS sequence"/>
</dbReference>
<dbReference type="EMBL" id="LDTB01000036">
    <property type="protein sequence ID" value="KTT71691.1"/>
    <property type="molecule type" value="Genomic_DNA"/>
</dbReference>
<dbReference type="Pfam" id="PF01979">
    <property type="entry name" value="Amidohydro_1"/>
    <property type="match status" value="1"/>
</dbReference>
<dbReference type="CDD" id="cd01299">
    <property type="entry name" value="Met_dep_hydrolase_A"/>
    <property type="match status" value="1"/>
</dbReference>
<dbReference type="PANTHER" id="PTHR43135:SF3">
    <property type="entry name" value="ALPHA-D-RIBOSE 1-METHYLPHOSPHONATE 5-TRIPHOSPHATE DIPHOSPHATASE"/>
    <property type="match status" value="1"/>
</dbReference>
<dbReference type="InterPro" id="IPR032466">
    <property type="entry name" value="Metal_Hydrolase"/>
</dbReference>
<gene>
    <name evidence="2" type="ORF">NS334_10005</name>
</gene>
<dbReference type="OrthoDB" id="8098664at2"/>
<dbReference type="AlphaFoldDB" id="A0A147I1Z7"/>
<dbReference type="GO" id="GO:0016810">
    <property type="term" value="F:hydrolase activity, acting on carbon-nitrogen (but not peptide) bonds"/>
    <property type="evidence" value="ECO:0007669"/>
    <property type="project" value="InterPro"/>
</dbReference>
<dbReference type="PANTHER" id="PTHR43135">
    <property type="entry name" value="ALPHA-D-RIBOSE 1-METHYLPHOSPHONATE 5-TRIPHOSPHATE DIPHOSPHATASE"/>
    <property type="match status" value="1"/>
</dbReference>
<sequence>MCAASLGATGGIAQTPLNDRRSIIQTATTDDPQRIPVKESTAAKAVTVLVGGLVFDAKSARSAPATVLIEGNKIAAIWPAGRRDWPADARVINVGGKTVLPGLIDLHVHLTYPDSTTPIDLQASEGDGVLRGARNLRWMLEAGITSVRDLNGVADAPYILADWSATNRIPAPRVFTAGHIITGTGGHATERPVSPSHGPDYAWERNGADAWRGAVRETFKRGATIIKVASHFSPDEIAAAVDEAHRLGLKVTCDCETVYTALAVDAGVDIIEHPLPRTDDTIRAMARHHTASVPTLQVYQNVLDRSGGFYGSTSRRFTLSAQADFDVFRKMKAAGIVMGIGTDTIGDANQLVPNVYLAELQWFIHGGYSPAETLRTATLTNAQILDMDDKLGSITAGKLADILVVDGRPDVDIEALRKVDKVFRDGILLVDAGQIVVPRHQPKPLTKAPPFDAVR</sequence>
<name>A0A147I1Z7_9SPHN</name>
<reference evidence="2 3" key="1">
    <citation type="journal article" date="2016" name="Front. Microbiol.">
        <title>Genomic Resource of Rice Seed Associated Bacteria.</title>
        <authorList>
            <person name="Midha S."/>
            <person name="Bansal K."/>
            <person name="Sharma S."/>
            <person name="Kumar N."/>
            <person name="Patil P.P."/>
            <person name="Chaudhry V."/>
            <person name="Patil P.B."/>
        </authorList>
    </citation>
    <scope>NUCLEOTIDE SEQUENCE [LARGE SCALE GENOMIC DNA]</scope>
    <source>
        <strain evidence="2 3">NS334</strain>
    </source>
</reference>
<accession>A0A147I1Z7</accession>
<evidence type="ECO:0000259" key="1">
    <source>
        <dbReference type="Pfam" id="PF01979"/>
    </source>
</evidence>
<proteinExistence type="predicted"/>
<dbReference type="InterPro" id="IPR006680">
    <property type="entry name" value="Amidohydro-rel"/>
</dbReference>
<dbReference type="SUPFAM" id="SSF51338">
    <property type="entry name" value="Composite domain of metallo-dependent hydrolases"/>
    <property type="match status" value="1"/>
</dbReference>
<protein>
    <submittedName>
        <fullName evidence="2">Amidohydrolase</fullName>
    </submittedName>
</protein>
<dbReference type="InterPro" id="IPR011059">
    <property type="entry name" value="Metal-dep_hydrolase_composite"/>
</dbReference>
<dbReference type="InterPro" id="IPR051781">
    <property type="entry name" value="Metallo-dep_Hydrolase"/>
</dbReference>
<dbReference type="PATRIC" id="fig|869719.3.peg.1865"/>
<dbReference type="Gene3D" id="2.30.40.10">
    <property type="entry name" value="Urease, subunit C, domain 1"/>
    <property type="match status" value="1"/>
</dbReference>
<comment type="caution">
    <text evidence="2">The sequence shown here is derived from an EMBL/GenBank/DDBJ whole genome shotgun (WGS) entry which is preliminary data.</text>
</comment>
<dbReference type="Gene3D" id="3.20.20.140">
    <property type="entry name" value="Metal-dependent hydrolases"/>
    <property type="match status" value="1"/>
</dbReference>
<organism evidence="2 3">
    <name type="scientific">Sphingomonas endophytica</name>
    <dbReference type="NCBI Taxonomy" id="869719"/>
    <lineage>
        <taxon>Bacteria</taxon>
        <taxon>Pseudomonadati</taxon>
        <taxon>Pseudomonadota</taxon>
        <taxon>Alphaproteobacteria</taxon>
        <taxon>Sphingomonadales</taxon>
        <taxon>Sphingomonadaceae</taxon>
        <taxon>Sphingomonas</taxon>
    </lineage>
</organism>
<feature type="domain" description="Amidohydrolase-related" evidence="1">
    <location>
        <begin position="98"/>
        <end position="426"/>
    </location>
</feature>
<evidence type="ECO:0000313" key="2">
    <source>
        <dbReference type="EMBL" id="KTT71691.1"/>
    </source>
</evidence>
<dbReference type="SUPFAM" id="SSF51556">
    <property type="entry name" value="Metallo-dependent hydrolases"/>
    <property type="match status" value="1"/>
</dbReference>
<dbReference type="InterPro" id="IPR057744">
    <property type="entry name" value="OTAase-like"/>
</dbReference>